<accession>A0A7R9LN16</accession>
<dbReference type="GO" id="GO:0010468">
    <property type="term" value="P:regulation of gene expression"/>
    <property type="evidence" value="ECO:0007669"/>
    <property type="project" value="UniProtKB-ARBA"/>
</dbReference>
<dbReference type="FunFam" id="3.30.1370.10:FF:000012">
    <property type="entry name" value="Mex-3 RNA-binding family member D"/>
    <property type="match status" value="1"/>
</dbReference>
<dbReference type="EMBL" id="OC885023">
    <property type="protein sequence ID" value="CAD7644014.1"/>
    <property type="molecule type" value="Genomic_DNA"/>
</dbReference>
<dbReference type="InterPro" id="IPR004087">
    <property type="entry name" value="KH_dom"/>
</dbReference>
<dbReference type="PANTHER" id="PTHR23285:SF7">
    <property type="entry name" value="LD09246P1"/>
    <property type="match status" value="1"/>
</dbReference>
<feature type="domain" description="K Homology" evidence="2">
    <location>
        <begin position="213"/>
        <end position="280"/>
    </location>
</feature>
<sequence length="302" mass="33690">VDKRVDNGLVADKACDYLLADSPSAVLTIERIEEVAQQIMDEMESLTENEAIDRGVCMLEDNWPNFGQHFPPSTTASMSLTVVSRTQVQPMVDFQPPIQSQLRKTGNEVRKYGPIDGKLHDKSDKYCEVVSVPTSTHVAQIVGKQGSKIKLLRAKSRTHIQTPVSGQEPVFIITGVREDVLKVKAEILSASDHFTAVSEERKQKFRQNSDVPGSVCLNLIIPSYMIGLIVGRNGNTIRNIQKMTETYIETPKVCENSSFRITGVMRNVEIAKQCIIEHVMSKSNLPFTVDVLFNGDHKLTFN</sequence>
<dbReference type="AlphaFoldDB" id="A0A7R9LN16"/>
<dbReference type="PANTHER" id="PTHR23285">
    <property type="entry name" value="RING FINGER AND KH DOMAIN CONTAINING PROTEIN 1"/>
    <property type="match status" value="1"/>
</dbReference>
<keyword evidence="4" id="KW-1185">Reference proteome</keyword>
<dbReference type="PROSITE" id="PS50084">
    <property type="entry name" value="KH_TYPE_1"/>
    <property type="match status" value="2"/>
</dbReference>
<dbReference type="Proteomes" id="UP000759131">
    <property type="component" value="Unassembled WGS sequence"/>
</dbReference>
<organism evidence="3">
    <name type="scientific">Medioppia subpectinata</name>
    <dbReference type="NCBI Taxonomy" id="1979941"/>
    <lineage>
        <taxon>Eukaryota</taxon>
        <taxon>Metazoa</taxon>
        <taxon>Ecdysozoa</taxon>
        <taxon>Arthropoda</taxon>
        <taxon>Chelicerata</taxon>
        <taxon>Arachnida</taxon>
        <taxon>Acari</taxon>
        <taxon>Acariformes</taxon>
        <taxon>Sarcoptiformes</taxon>
        <taxon>Oribatida</taxon>
        <taxon>Brachypylina</taxon>
        <taxon>Oppioidea</taxon>
        <taxon>Oppiidae</taxon>
        <taxon>Medioppia</taxon>
    </lineage>
</organism>
<feature type="non-terminal residue" evidence="3">
    <location>
        <position position="302"/>
    </location>
</feature>
<gene>
    <name evidence="3" type="ORF">OSB1V03_LOCUS19864</name>
</gene>
<feature type="non-terminal residue" evidence="3">
    <location>
        <position position="1"/>
    </location>
</feature>
<dbReference type="SMART" id="SM00322">
    <property type="entry name" value="KH"/>
    <property type="match status" value="2"/>
</dbReference>
<keyword evidence="1" id="KW-0694">RNA-binding</keyword>
<dbReference type="Pfam" id="PF00013">
    <property type="entry name" value="KH_1"/>
    <property type="match status" value="2"/>
</dbReference>
<feature type="domain" description="K Homology" evidence="2">
    <location>
        <begin position="124"/>
        <end position="192"/>
    </location>
</feature>
<evidence type="ECO:0000313" key="4">
    <source>
        <dbReference type="Proteomes" id="UP000759131"/>
    </source>
</evidence>
<dbReference type="SUPFAM" id="SSF54791">
    <property type="entry name" value="Eukaryotic type KH-domain (KH-domain type I)"/>
    <property type="match status" value="2"/>
</dbReference>
<dbReference type="InterPro" id="IPR036612">
    <property type="entry name" value="KH_dom_type_1_sf"/>
</dbReference>
<dbReference type="Gene3D" id="3.30.1370.10">
    <property type="entry name" value="K Homology domain, type 1"/>
    <property type="match status" value="2"/>
</dbReference>
<dbReference type="GO" id="GO:0003723">
    <property type="term" value="F:RNA binding"/>
    <property type="evidence" value="ECO:0007669"/>
    <property type="project" value="UniProtKB-UniRule"/>
</dbReference>
<evidence type="ECO:0000313" key="3">
    <source>
        <dbReference type="EMBL" id="CAD7644014.1"/>
    </source>
</evidence>
<evidence type="ECO:0000256" key="1">
    <source>
        <dbReference type="PROSITE-ProRule" id="PRU00117"/>
    </source>
</evidence>
<protein>
    <recommendedName>
        <fullName evidence="2">K Homology domain-containing protein</fullName>
    </recommendedName>
</protein>
<reference evidence="3" key="1">
    <citation type="submission" date="2020-11" db="EMBL/GenBank/DDBJ databases">
        <authorList>
            <person name="Tran Van P."/>
        </authorList>
    </citation>
    <scope>NUCLEOTIDE SEQUENCE</scope>
</reference>
<dbReference type="InterPro" id="IPR047227">
    <property type="entry name" value="MEX3"/>
</dbReference>
<proteinExistence type="predicted"/>
<dbReference type="OrthoDB" id="427410at2759"/>
<dbReference type="EMBL" id="CAJPIZ010030448">
    <property type="protein sequence ID" value="CAG2119917.1"/>
    <property type="molecule type" value="Genomic_DNA"/>
</dbReference>
<name>A0A7R9LN16_9ACAR</name>
<dbReference type="InterPro" id="IPR004088">
    <property type="entry name" value="KH_dom_type_1"/>
</dbReference>
<evidence type="ECO:0000259" key="2">
    <source>
        <dbReference type="SMART" id="SM00322"/>
    </source>
</evidence>